<feature type="domain" description="Nucleoside diphosphate kinase-like" evidence="8">
    <location>
        <begin position="2"/>
        <end position="141"/>
    </location>
</feature>
<keyword evidence="4" id="KW-0418">Kinase</keyword>
<organism evidence="9 10">
    <name type="scientific">Prymnesium parvum</name>
    <name type="common">Toxic golden alga</name>
    <dbReference type="NCBI Taxonomy" id="97485"/>
    <lineage>
        <taxon>Eukaryota</taxon>
        <taxon>Haptista</taxon>
        <taxon>Haptophyta</taxon>
        <taxon>Prymnesiophyceae</taxon>
        <taxon>Prymnesiales</taxon>
        <taxon>Prymnesiaceae</taxon>
        <taxon>Prymnesium</taxon>
    </lineage>
</organism>
<dbReference type="GO" id="GO:0005524">
    <property type="term" value="F:ATP binding"/>
    <property type="evidence" value="ECO:0007669"/>
    <property type="project" value="UniProtKB-KW"/>
</dbReference>
<comment type="caution">
    <text evidence="6">Lacks conserved residue(s) required for the propagation of feature annotation.</text>
</comment>
<feature type="domain" description="Nucleoside diphosphate kinase-like" evidence="8">
    <location>
        <begin position="272"/>
        <end position="406"/>
    </location>
</feature>
<evidence type="ECO:0000256" key="4">
    <source>
        <dbReference type="ARBA" id="ARBA00022777"/>
    </source>
</evidence>
<keyword evidence="3" id="KW-0547">Nucleotide-binding</keyword>
<evidence type="ECO:0000256" key="6">
    <source>
        <dbReference type="PROSITE-ProRule" id="PRU00706"/>
    </source>
</evidence>
<evidence type="ECO:0000256" key="7">
    <source>
        <dbReference type="RuleBase" id="RU004011"/>
    </source>
</evidence>
<dbReference type="Pfam" id="PF00334">
    <property type="entry name" value="NDK"/>
    <property type="match status" value="4"/>
</dbReference>
<evidence type="ECO:0000256" key="1">
    <source>
        <dbReference type="ARBA" id="ARBA00008142"/>
    </source>
</evidence>
<comment type="caution">
    <text evidence="9">The sequence shown here is derived from an EMBL/GenBank/DDBJ whole genome shotgun (WGS) entry which is preliminary data.</text>
</comment>
<evidence type="ECO:0000259" key="8">
    <source>
        <dbReference type="SMART" id="SM00562"/>
    </source>
</evidence>
<protein>
    <recommendedName>
        <fullName evidence="8">Nucleoside diphosphate kinase-like domain-containing protein</fullName>
    </recommendedName>
</protein>
<dbReference type="PROSITE" id="PS51374">
    <property type="entry name" value="NDPK_LIKE"/>
    <property type="match status" value="3"/>
</dbReference>
<feature type="binding site" evidence="6">
    <location>
        <position position="352"/>
    </location>
    <ligand>
        <name>ATP</name>
        <dbReference type="ChEBI" id="CHEBI:30616"/>
    </ligand>
</feature>
<feature type="binding site" evidence="6">
    <location>
        <position position="372"/>
    </location>
    <ligand>
        <name>ATP</name>
        <dbReference type="ChEBI" id="CHEBI:30616"/>
    </ligand>
</feature>
<feature type="binding site" evidence="6">
    <location>
        <position position="278"/>
    </location>
    <ligand>
        <name>ATP</name>
        <dbReference type="ChEBI" id="CHEBI:30616"/>
    </ligand>
</feature>
<dbReference type="GO" id="GO:0006228">
    <property type="term" value="P:UTP biosynthetic process"/>
    <property type="evidence" value="ECO:0007669"/>
    <property type="project" value="InterPro"/>
</dbReference>
<dbReference type="PANTHER" id="PTHR46161:SF3">
    <property type="entry name" value="NUCLEOSIDE DIPHOSPHATE KINASE DDB_G0292928-RELATED"/>
    <property type="match status" value="1"/>
</dbReference>
<feature type="binding site" evidence="6">
    <location>
        <position position="358"/>
    </location>
    <ligand>
        <name>ATP</name>
        <dbReference type="ChEBI" id="CHEBI:30616"/>
    </ligand>
</feature>
<comment type="similarity">
    <text evidence="1 6 7">Belongs to the NDK family.</text>
</comment>
<evidence type="ECO:0000256" key="2">
    <source>
        <dbReference type="ARBA" id="ARBA00022679"/>
    </source>
</evidence>
<dbReference type="InterPro" id="IPR001564">
    <property type="entry name" value="Nucleoside_diP_kinase"/>
</dbReference>
<keyword evidence="10" id="KW-1185">Reference proteome</keyword>
<reference evidence="9 10" key="1">
    <citation type="journal article" date="2024" name="Science">
        <title>Giant polyketide synthase enzymes in the biosynthesis of giant marine polyether toxins.</title>
        <authorList>
            <person name="Fallon T.R."/>
            <person name="Shende V.V."/>
            <person name="Wierzbicki I.H."/>
            <person name="Pendleton A.L."/>
            <person name="Watervoot N.F."/>
            <person name="Auber R.P."/>
            <person name="Gonzalez D.J."/>
            <person name="Wisecaver J.H."/>
            <person name="Moore B.S."/>
        </authorList>
    </citation>
    <scope>NUCLEOTIDE SEQUENCE [LARGE SCALE GENOMIC DNA]</scope>
    <source>
        <strain evidence="9 10">12B1</strain>
    </source>
</reference>
<feature type="domain" description="Nucleoside diphosphate kinase-like" evidence="8">
    <location>
        <begin position="142"/>
        <end position="270"/>
    </location>
</feature>
<feature type="binding site" evidence="6">
    <location>
        <position position="382"/>
    </location>
    <ligand>
        <name>ATP</name>
        <dbReference type="ChEBI" id="CHEBI:30616"/>
    </ligand>
</feature>
<name>A0AB34ISE4_PRYPA</name>
<dbReference type="InterPro" id="IPR007858">
    <property type="entry name" value="Dpy-30_motif"/>
</dbReference>
<dbReference type="Gene3D" id="3.30.70.141">
    <property type="entry name" value="Nucleoside diphosphate kinase-like domain"/>
    <property type="match status" value="4"/>
</dbReference>
<feature type="active site" description="Pros-phosphohistidine intermediate" evidence="6">
    <location>
        <position position="247"/>
    </location>
</feature>
<dbReference type="SUPFAM" id="SSF54919">
    <property type="entry name" value="Nucleoside diphosphate kinase, NDK"/>
    <property type="match status" value="4"/>
</dbReference>
<gene>
    <name evidence="9" type="ORF">AB1Y20_010493</name>
</gene>
<feature type="binding site" evidence="6">
    <location>
        <position position="324"/>
    </location>
    <ligand>
        <name>ATP</name>
        <dbReference type="ChEBI" id="CHEBI:30616"/>
    </ligand>
</feature>
<dbReference type="Proteomes" id="UP001515480">
    <property type="component" value="Unassembled WGS sequence"/>
</dbReference>
<dbReference type="InterPro" id="IPR036850">
    <property type="entry name" value="NDK-like_dom_sf"/>
</dbReference>
<proteinExistence type="inferred from homology"/>
<evidence type="ECO:0000313" key="9">
    <source>
        <dbReference type="EMBL" id="KAL1504083.1"/>
    </source>
</evidence>
<dbReference type="EMBL" id="JBGBPQ010000020">
    <property type="protein sequence ID" value="KAL1504083.1"/>
    <property type="molecule type" value="Genomic_DNA"/>
</dbReference>
<dbReference type="Pfam" id="PF05186">
    <property type="entry name" value="Dpy-30"/>
    <property type="match status" value="1"/>
</dbReference>
<dbReference type="InterPro" id="IPR034907">
    <property type="entry name" value="NDK-like_dom"/>
</dbReference>
<dbReference type="PANTHER" id="PTHR46161">
    <property type="entry name" value="NUCLEOSIDE DIPHOSPHATE KINASE"/>
    <property type="match status" value="1"/>
</dbReference>
<evidence type="ECO:0000256" key="5">
    <source>
        <dbReference type="ARBA" id="ARBA00022840"/>
    </source>
</evidence>
<dbReference type="PRINTS" id="PR01243">
    <property type="entry name" value="NUCDPKINASE"/>
</dbReference>
<feature type="active site" description="Pros-phosphohistidine intermediate" evidence="6">
    <location>
        <position position="385"/>
    </location>
</feature>
<dbReference type="Gene3D" id="1.20.890.10">
    <property type="entry name" value="cAMP-dependent protein kinase regulatory subunit, dimerization-anchoring domain"/>
    <property type="match status" value="1"/>
</dbReference>
<dbReference type="GO" id="GO:0006183">
    <property type="term" value="P:GTP biosynthetic process"/>
    <property type="evidence" value="ECO:0007669"/>
    <property type="project" value="InterPro"/>
</dbReference>
<evidence type="ECO:0000256" key="3">
    <source>
        <dbReference type="ARBA" id="ARBA00022741"/>
    </source>
</evidence>
<dbReference type="CDD" id="cd22970">
    <property type="entry name" value="DD_NDKH5-like"/>
    <property type="match status" value="1"/>
</dbReference>
<feature type="domain" description="Nucleoside diphosphate kinase-like" evidence="8">
    <location>
        <begin position="407"/>
        <end position="772"/>
    </location>
</feature>
<dbReference type="GO" id="GO:0006241">
    <property type="term" value="P:CTP biosynthetic process"/>
    <property type="evidence" value="ECO:0007669"/>
    <property type="project" value="InterPro"/>
</dbReference>
<accession>A0AB34ISE4</accession>
<dbReference type="AlphaFoldDB" id="A0AB34ISE4"/>
<sequence>MANRTLAIIKPDAVAAGYAEAIEGLIEKHSFAVLARMELTLSSEQVAELYEAYEGDVDFFAALTAELTSGPVIAMVLEKDNGIAEWLALLGPEDAAVAAVEAPLSIRGMFGSSKIKNAAHGSLSAMCAFRELKLFFPRVFPREVTVCVLTSSSSSSTDALTSAVSADGFLVIATTTVELSKEQAESFYSHLAGSPAFDELVAKLSSGPVSAFALEKPFAVEGLTYLLGPKDVLQPGSLRAKFGGDIHCSESLSAAAKEAAFFFGDMLTRPSETFAWVKPDAFESADAILAEAEAAGFTILASEVHTLNSSLAAEFYAPHAGREFFAPLCDFMMSGPSLALVLSRPCAIAAWRSLLGPTNTSDAKAKFPNSLRAKFGTDGRRNACHGSDSAESYAREAALIFPSLFTMESTLAILTPDAAPHMEQIMGAIGAAGLTVTEKRLTTLAEHRASDLLRLLGPEMPPPAPPPPAADLFFSAWMHSKDNKLLQLYNPSAEPIALDSYALPVLRRKKDAEATWPVFLFEEGKFVPAGGVFVLYDPQCSDAIKAALPPDERCSQAFAELPSGADAIALVKLLPGVPPTVEEGAELPYTVLDCIGTFSIPPDGKPCKPWPVAGVAAASKEHLLLRKPTVSAGNPAEWDAPFKSSQGTNAASSEWMVLGKDSTEEPAHGWSVGSWSGTPAAAPPAPAGSFEACMAHLTSGPSLVLALTGKGAISRWNALLGPVDPTIAKVRCPGCLRARFGIDSTRNVGLGSLNAVNAFQEIKFFFPKALVDPIPSGKQAKDYVAQALTPTLTTGLVELCRAKPAKPVEWLANWLIANNPNAPLTIE</sequence>
<keyword evidence="2" id="KW-0808">Transferase</keyword>
<keyword evidence="5" id="KW-0067">ATP-binding</keyword>
<dbReference type="GO" id="GO:0004550">
    <property type="term" value="F:nucleoside diphosphate kinase activity"/>
    <property type="evidence" value="ECO:0007669"/>
    <property type="project" value="InterPro"/>
</dbReference>
<dbReference type="SMART" id="SM00562">
    <property type="entry name" value="NDK"/>
    <property type="match status" value="4"/>
</dbReference>
<evidence type="ECO:0000313" key="10">
    <source>
        <dbReference type="Proteomes" id="UP001515480"/>
    </source>
</evidence>